<proteinExistence type="inferred from homology"/>
<dbReference type="RefSeq" id="WP_303735525.1">
    <property type="nucleotide sequence ID" value="NZ_CAKZHK010000004.1"/>
</dbReference>
<gene>
    <name evidence="5" type="ORF">DI525_09830</name>
</gene>
<dbReference type="PROSITE" id="PS51462">
    <property type="entry name" value="NUDIX"/>
    <property type="match status" value="1"/>
</dbReference>
<dbReference type="NCBIfam" id="TIGR00730">
    <property type="entry name" value="Rossman fold protein, TIGR00730 family"/>
    <property type="match status" value="1"/>
</dbReference>
<comment type="caution">
    <text evidence="5">The sequence shown here is derived from an EMBL/GenBank/DDBJ whole genome shotgun (WGS) entry which is preliminary data.</text>
</comment>
<dbReference type="InterPro" id="IPR000086">
    <property type="entry name" value="NUDIX_hydrolase_dom"/>
</dbReference>
<dbReference type="Gene3D" id="3.40.50.450">
    <property type="match status" value="1"/>
</dbReference>
<name>A0A2W5U450_9CORY</name>
<feature type="region of interest" description="Disordered" evidence="3">
    <location>
        <begin position="96"/>
        <end position="121"/>
    </location>
</feature>
<dbReference type="GO" id="GO:0009691">
    <property type="term" value="P:cytokinin biosynthetic process"/>
    <property type="evidence" value="ECO:0007669"/>
    <property type="project" value="InterPro"/>
</dbReference>
<organism evidence="5 6">
    <name type="scientific">Corynebacterium kroppenstedtii</name>
    <dbReference type="NCBI Taxonomy" id="161879"/>
    <lineage>
        <taxon>Bacteria</taxon>
        <taxon>Bacillati</taxon>
        <taxon>Actinomycetota</taxon>
        <taxon>Actinomycetes</taxon>
        <taxon>Mycobacteriales</taxon>
        <taxon>Corynebacteriaceae</taxon>
        <taxon>Corynebacterium</taxon>
    </lineage>
</organism>
<dbReference type="InterPro" id="IPR020084">
    <property type="entry name" value="NUDIX_hydrolase_CS"/>
</dbReference>
<dbReference type="Pfam" id="PF03641">
    <property type="entry name" value="Lysine_decarbox"/>
    <property type="match status" value="1"/>
</dbReference>
<sequence length="371" mass="39904">MPIIRVSAAIIRNRDGQFLLVRKKGTTAFMFPGGKPEPGETPDQTLIRELDEELNLRVGTEDLTFVGTFRTNAANEANTQLLADVFTLGDSLRWSNSADDDNDGDDTDVGNNDNNDAHNVTPHAEIDAAHWFTSEDIKTEREPIAPLTREVVPQLYGRGFLLFTGSALGNNPVYREAVESLVHSIGAHNDHVVYGGGRAGLMGVVGDAAAGDGTLCIGVIPYLLAGVDGPNGFNQGGRSYVIPRADGTVPTPAGGEIAHDRLTRLELVPTMSARKTRMGELADIVVGLPGGAGTVDELFDAWTQQQLGYTQHAVALLNVNGYWDPLISAIKHMVAEGFLSSAYLESLIIADTSRELYEKVDAWVPLAPKWG</sequence>
<dbReference type="InterPro" id="IPR031100">
    <property type="entry name" value="LOG_fam"/>
</dbReference>
<dbReference type="GO" id="GO:0016799">
    <property type="term" value="F:hydrolase activity, hydrolyzing N-glycosyl compounds"/>
    <property type="evidence" value="ECO:0007669"/>
    <property type="project" value="TreeGrafter"/>
</dbReference>
<dbReference type="GO" id="GO:0005829">
    <property type="term" value="C:cytosol"/>
    <property type="evidence" value="ECO:0007669"/>
    <property type="project" value="TreeGrafter"/>
</dbReference>
<dbReference type="InterPro" id="IPR015797">
    <property type="entry name" value="NUDIX_hydrolase-like_dom_sf"/>
</dbReference>
<dbReference type="PROSITE" id="PS00893">
    <property type="entry name" value="NUDIX_BOX"/>
    <property type="match status" value="1"/>
</dbReference>
<dbReference type="PANTHER" id="PTHR31223:SF70">
    <property type="entry name" value="LOG FAMILY PROTEIN YJL055W"/>
    <property type="match status" value="1"/>
</dbReference>
<dbReference type="Gene3D" id="3.90.79.10">
    <property type="entry name" value="Nucleoside Triphosphate Pyrophosphohydrolase"/>
    <property type="match status" value="1"/>
</dbReference>
<dbReference type="PANTHER" id="PTHR31223">
    <property type="entry name" value="LOG FAMILY PROTEIN YJL055W"/>
    <property type="match status" value="1"/>
</dbReference>
<dbReference type="Pfam" id="PF00293">
    <property type="entry name" value="NUDIX"/>
    <property type="match status" value="1"/>
</dbReference>
<dbReference type="EMBL" id="QFRA01000037">
    <property type="protein sequence ID" value="PZR03498.1"/>
    <property type="molecule type" value="Genomic_DNA"/>
</dbReference>
<dbReference type="AlphaFoldDB" id="A0A2W5U450"/>
<comment type="similarity">
    <text evidence="1">Belongs to the LOG family.</text>
</comment>
<dbReference type="SUPFAM" id="SSF102405">
    <property type="entry name" value="MCP/YpsA-like"/>
    <property type="match status" value="1"/>
</dbReference>
<evidence type="ECO:0000256" key="2">
    <source>
        <dbReference type="ARBA" id="ARBA00022801"/>
    </source>
</evidence>
<accession>A0A2W5U450</accession>
<feature type="domain" description="Nudix hydrolase" evidence="4">
    <location>
        <begin position="2"/>
        <end position="157"/>
    </location>
</feature>
<protein>
    <submittedName>
        <fullName evidence="5">TIGR00730 family Rossman fold protein</fullName>
    </submittedName>
</protein>
<dbReference type="Proteomes" id="UP000249432">
    <property type="component" value="Unassembled WGS sequence"/>
</dbReference>
<dbReference type="InterPro" id="IPR005269">
    <property type="entry name" value="LOG"/>
</dbReference>
<evidence type="ECO:0000313" key="5">
    <source>
        <dbReference type="EMBL" id="PZR03498.1"/>
    </source>
</evidence>
<keyword evidence="2" id="KW-0378">Hydrolase</keyword>
<dbReference type="CDD" id="cd04690">
    <property type="entry name" value="NUDIX_Hydrolase"/>
    <property type="match status" value="1"/>
</dbReference>
<evidence type="ECO:0000313" key="6">
    <source>
        <dbReference type="Proteomes" id="UP000249432"/>
    </source>
</evidence>
<dbReference type="SUPFAM" id="SSF55811">
    <property type="entry name" value="Nudix"/>
    <property type="match status" value="1"/>
</dbReference>
<reference evidence="5 6" key="1">
    <citation type="submission" date="2017-08" db="EMBL/GenBank/DDBJ databases">
        <title>Infants hospitalized years apart are colonized by the same room-sourced microbial strains.</title>
        <authorList>
            <person name="Brooks B."/>
            <person name="Olm M.R."/>
            <person name="Firek B.A."/>
            <person name="Baker R."/>
            <person name="Thomas B.C."/>
            <person name="Morowitz M.J."/>
            <person name="Banfield J.F."/>
        </authorList>
    </citation>
    <scope>NUCLEOTIDE SEQUENCE [LARGE SCALE GENOMIC DNA]</scope>
    <source>
        <strain evidence="5">S2_003_000_R1_3</strain>
    </source>
</reference>
<evidence type="ECO:0000259" key="4">
    <source>
        <dbReference type="PROSITE" id="PS51462"/>
    </source>
</evidence>
<evidence type="ECO:0000256" key="1">
    <source>
        <dbReference type="ARBA" id="ARBA00006763"/>
    </source>
</evidence>
<evidence type="ECO:0000256" key="3">
    <source>
        <dbReference type="SAM" id="MobiDB-lite"/>
    </source>
</evidence>
<feature type="compositionally biased region" description="Acidic residues" evidence="3">
    <location>
        <begin position="98"/>
        <end position="108"/>
    </location>
</feature>